<gene>
    <name evidence="1" type="ORF">YALI1_F03205g</name>
</gene>
<protein>
    <submittedName>
        <fullName evidence="1">Uncharacterized protein</fullName>
    </submittedName>
</protein>
<reference evidence="1 2" key="1">
    <citation type="journal article" date="2016" name="PLoS ONE">
        <title>Sequence Assembly of Yarrowia lipolytica Strain W29/CLIB89 Shows Transposable Element Diversity.</title>
        <authorList>
            <person name="Magnan C."/>
            <person name="Yu J."/>
            <person name="Chang I."/>
            <person name="Jahn E."/>
            <person name="Kanomata Y."/>
            <person name="Wu J."/>
            <person name="Zeller M."/>
            <person name="Oakes M."/>
            <person name="Baldi P."/>
            <person name="Sandmeyer S."/>
        </authorList>
    </citation>
    <scope>NUCLEOTIDE SEQUENCE [LARGE SCALE GENOMIC DNA]</scope>
    <source>
        <strain evidence="2">CLIB89(W29)</strain>
    </source>
</reference>
<accession>A0A1D8NLK4</accession>
<evidence type="ECO:0000313" key="1">
    <source>
        <dbReference type="EMBL" id="AOW06520.1"/>
    </source>
</evidence>
<dbReference type="EMBL" id="CP017558">
    <property type="protein sequence ID" value="AOW06520.1"/>
    <property type="molecule type" value="Genomic_DNA"/>
</dbReference>
<dbReference type="Proteomes" id="UP000182444">
    <property type="component" value="Chromosome 1F"/>
</dbReference>
<sequence>MVLVVAAPHDSEANKTLSLRLSPPHVGQRYQATGHVPHHVIFTVCDKLNLKIGHVTAMSRAGLQRPSESVLDRLSKSIELYDVIFDSPR</sequence>
<proteinExistence type="predicted"/>
<evidence type="ECO:0000313" key="2">
    <source>
        <dbReference type="Proteomes" id="UP000182444"/>
    </source>
</evidence>
<name>A0A1D8NLK4_YARLL</name>
<organism evidence="1 2">
    <name type="scientific">Yarrowia lipolytica</name>
    <name type="common">Candida lipolytica</name>
    <dbReference type="NCBI Taxonomy" id="4952"/>
    <lineage>
        <taxon>Eukaryota</taxon>
        <taxon>Fungi</taxon>
        <taxon>Dikarya</taxon>
        <taxon>Ascomycota</taxon>
        <taxon>Saccharomycotina</taxon>
        <taxon>Dipodascomycetes</taxon>
        <taxon>Dipodascales</taxon>
        <taxon>Dipodascales incertae sedis</taxon>
        <taxon>Yarrowia</taxon>
    </lineage>
</organism>
<dbReference type="RefSeq" id="XP_068139325.1">
    <property type="nucleotide sequence ID" value="XM_068283224.1"/>
</dbReference>
<dbReference type="AlphaFoldDB" id="A0A1D8NLK4"/>
<dbReference type="GeneID" id="94583816"/>
<dbReference type="VEuPathDB" id="FungiDB:YALI1_F03205g"/>